<gene>
    <name evidence="1" type="ORF">D559_2356</name>
</gene>
<proteinExistence type="predicted"/>
<organism evidence="1 2">
    <name type="scientific">Bordetella holmesii 1058</name>
    <dbReference type="NCBI Taxonomy" id="1247648"/>
    <lineage>
        <taxon>Bacteria</taxon>
        <taxon>Pseudomonadati</taxon>
        <taxon>Pseudomonadota</taxon>
        <taxon>Betaproteobacteria</taxon>
        <taxon>Burkholderiales</taxon>
        <taxon>Alcaligenaceae</taxon>
        <taxon>Bordetella</taxon>
    </lineage>
</organism>
<accession>A0ABN0S049</accession>
<sequence length="89" mass="10216">MHGLSPREFFRVFILVLRFKHKKTRHKLGGFPIFSGVFCSFCSFCFPNAQTQGDRCDPSSAPKRHHLKLAIIPISVYGKARATCRLRHL</sequence>
<evidence type="ECO:0008006" key="3">
    <source>
        <dbReference type="Google" id="ProtNLM"/>
    </source>
</evidence>
<evidence type="ECO:0000313" key="1">
    <source>
        <dbReference type="EMBL" id="EXX94931.1"/>
    </source>
</evidence>
<evidence type="ECO:0000313" key="2">
    <source>
        <dbReference type="Proteomes" id="UP000023104"/>
    </source>
</evidence>
<keyword evidence="2" id="KW-1185">Reference proteome</keyword>
<name>A0ABN0S049_9BORD</name>
<reference evidence="1 2" key="1">
    <citation type="submission" date="2014-02" db="EMBL/GenBank/DDBJ databases">
        <title>Whole Genome Sequencing Of Bordetella Holmesii, An Emerging Opportunistic Infection Of Humans.</title>
        <authorList>
            <person name="Tettelin H."/>
            <person name="Hooven T.A."/>
            <person name="Hine E."/>
            <person name="Su Q."/>
            <person name="Huard R.C."/>
            <person name="Della-Latta P."/>
            <person name="Daugherty S.C."/>
            <person name="Agrawal S."/>
            <person name="Sengamalay N."/>
            <person name="Tallon L.J."/>
            <person name="Sadzewicz L."/>
            <person name="Whittier S."/>
            <person name="Fraser C.M."/>
            <person name="Ratner A.J."/>
        </authorList>
    </citation>
    <scope>NUCLEOTIDE SEQUENCE [LARGE SCALE GENOMIC DNA]</scope>
    <source>
        <strain evidence="1 2">1058</strain>
    </source>
</reference>
<protein>
    <recommendedName>
        <fullName evidence="3">N-acetyltransferase YedL</fullName>
    </recommendedName>
</protein>
<dbReference type="Proteomes" id="UP000023104">
    <property type="component" value="Unassembled WGS sequence"/>
</dbReference>
<dbReference type="EMBL" id="JDTF01000004">
    <property type="protein sequence ID" value="EXX94931.1"/>
    <property type="molecule type" value="Genomic_DNA"/>
</dbReference>
<comment type="caution">
    <text evidence="1">The sequence shown here is derived from an EMBL/GenBank/DDBJ whole genome shotgun (WGS) entry which is preliminary data.</text>
</comment>